<evidence type="ECO:0000256" key="1">
    <source>
        <dbReference type="ARBA" id="ARBA00022884"/>
    </source>
</evidence>
<dbReference type="InterPro" id="IPR050374">
    <property type="entry name" value="RRT5_SRSF_SR"/>
</dbReference>
<dbReference type="SUPFAM" id="SSF54928">
    <property type="entry name" value="RNA-binding domain, RBD"/>
    <property type="match status" value="1"/>
</dbReference>
<dbReference type="PANTHER" id="PTHR23003">
    <property type="entry name" value="RNA RECOGNITION MOTIF RRM DOMAIN CONTAINING PROTEIN"/>
    <property type="match status" value="1"/>
</dbReference>
<dbReference type="Proteomes" id="UP000800200">
    <property type="component" value="Unassembled WGS sequence"/>
</dbReference>
<protein>
    <recommendedName>
        <fullName evidence="3">RRM domain-containing protein</fullName>
    </recommendedName>
</protein>
<dbReference type="OrthoDB" id="1049195at2759"/>
<dbReference type="PROSITE" id="PS50102">
    <property type="entry name" value="RRM"/>
    <property type="match status" value="1"/>
</dbReference>
<dbReference type="InterPro" id="IPR035979">
    <property type="entry name" value="RBD_domain_sf"/>
</dbReference>
<dbReference type="GO" id="GO:0005634">
    <property type="term" value="C:nucleus"/>
    <property type="evidence" value="ECO:0007669"/>
    <property type="project" value="TreeGrafter"/>
</dbReference>
<accession>A0A6A6EPB2</accession>
<dbReference type="AlphaFoldDB" id="A0A6A6EPB2"/>
<sequence length="301" mass="32298">MSASGSRAEDYMLVVSGFPQSWGWQEFKDNTRKVVKYQPGWTDVLPSTRQRGEKQGWCRIERKEDADSAYDHYAFTTGALVHLFRTSRSGNGGYRGLKCNCSTRFLGVSEGCHSPARSGIDASVVNECVYSTGSGSAPQFALPSASPYPYGASPQAPTYACAPHYPYYAAPMQLAAAAPVYSASTSGMPVNVRHGAILTEARGIFISNLNYAVGLNELNTLLNSVGRPIESKLHQDSRTSASKGIATAKFATKEEAQSAVAHLNGCLHMGMTLKVRLDTETTVVGQVQGPLVVNGSNVSRT</sequence>
<organism evidence="4 5">
    <name type="scientific">Zopfia rhizophila CBS 207.26</name>
    <dbReference type="NCBI Taxonomy" id="1314779"/>
    <lineage>
        <taxon>Eukaryota</taxon>
        <taxon>Fungi</taxon>
        <taxon>Dikarya</taxon>
        <taxon>Ascomycota</taxon>
        <taxon>Pezizomycotina</taxon>
        <taxon>Dothideomycetes</taxon>
        <taxon>Dothideomycetes incertae sedis</taxon>
        <taxon>Zopfiaceae</taxon>
        <taxon>Zopfia</taxon>
    </lineage>
</organism>
<dbReference type="InterPro" id="IPR012677">
    <property type="entry name" value="Nucleotide-bd_a/b_plait_sf"/>
</dbReference>
<dbReference type="GO" id="GO:0005737">
    <property type="term" value="C:cytoplasm"/>
    <property type="evidence" value="ECO:0007669"/>
    <property type="project" value="TreeGrafter"/>
</dbReference>
<dbReference type="CDD" id="cd00590">
    <property type="entry name" value="RRM_SF"/>
    <property type="match status" value="1"/>
</dbReference>
<proteinExistence type="predicted"/>
<dbReference type="GO" id="GO:1990904">
    <property type="term" value="C:ribonucleoprotein complex"/>
    <property type="evidence" value="ECO:0007669"/>
    <property type="project" value="TreeGrafter"/>
</dbReference>
<reference evidence="4" key="1">
    <citation type="journal article" date="2020" name="Stud. Mycol.">
        <title>101 Dothideomycetes genomes: a test case for predicting lifestyles and emergence of pathogens.</title>
        <authorList>
            <person name="Haridas S."/>
            <person name="Albert R."/>
            <person name="Binder M."/>
            <person name="Bloem J."/>
            <person name="Labutti K."/>
            <person name="Salamov A."/>
            <person name="Andreopoulos B."/>
            <person name="Baker S."/>
            <person name="Barry K."/>
            <person name="Bills G."/>
            <person name="Bluhm B."/>
            <person name="Cannon C."/>
            <person name="Castanera R."/>
            <person name="Culley D."/>
            <person name="Daum C."/>
            <person name="Ezra D."/>
            <person name="Gonzalez J."/>
            <person name="Henrissat B."/>
            <person name="Kuo A."/>
            <person name="Liang C."/>
            <person name="Lipzen A."/>
            <person name="Lutzoni F."/>
            <person name="Magnuson J."/>
            <person name="Mondo S."/>
            <person name="Nolan M."/>
            <person name="Ohm R."/>
            <person name="Pangilinan J."/>
            <person name="Park H.-J."/>
            <person name="Ramirez L."/>
            <person name="Alfaro M."/>
            <person name="Sun H."/>
            <person name="Tritt A."/>
            <person name="Yoshinaga Y."/>
            <person name="Zwiers L.-H."/>
            <person name="Turgeon B."/>
            <person name="Goodwin S."/>
            <person name="Spatafora J."/>
            <person name="Crous P."/>
            <person name="Grigoriev I."/>
        </authorList>
    </citation>
    <scope>NUCLEOTIDE SEQUENCE</scope>
    <source>
        <strain evidence="4">CBS 207.26</strain>
    </source>
</reference>
<keyword evidence="1 2" id="KW-0694">RNA-binding</keyword>
<evidence type="ECO:0000313" key="4">
    <source>
        <dbReference type="EMBL" id="KAF2192609.1"/>
    </source>
</evidence>
<dbReference type="InterPro" id="IPR000504">
    <property type="entry name" value="RRM_dom"/>
</dbReference>
<dbReference type="Gene3D" id="3.30.70.330">
    <property type="match status" value="1"/>
</dbReference>
<dbReference type="PANTHER" id="PTHR23003:SF3">
    <property type="entry name" value="FI21236P1-RELATED"/>
    <property type="match status" value="1"/>
</dbReference>
<evidence type="ECO:0000259" key="3">
    <source>
        <dbReference type="PROSITE" id="PS50102"/>
    </source>
</evidence>
<gene>
    <name evidence="4" type="ORF">K469DRAFT_746003</name>
</gene>
<dbReference type="Pfam" id="PF00076">
    <property type="entry name" value="RRM_1"/>
    <property type="match status" value="1"/>
</dbReference>
<evidence type="ECO:0000313" key="5">
    <source>
        <dbReference type="Proteomes" id="UP000800200"/>
    </source>
</evidence>
<evidence type="ECO:0000256" key="2">
    <source>
        <dbReference type="PROSITE-ProRule" id="PRU00176"/>
    </source>
</evidence>
<name>A0A6A6EPB2_9PEZI</name>
<keyword evidence="5" id="KW-1185">Reference proteome</keyword>
<dbReference type="SMART" id="SM00360">
    <property type="entry name" value="RRM"/>
    <property type="match status" value="1"/>
</dbReference>
<dbReference type="EMBL" id="ML994615">
    <property type="protein sequence ID" value="KAF2192609.1"/>
    <property type="molecule type" value="Genomic_DNA"/>
</dbReference>
<dbReference type="GO" id="GO:0003729">
    <property type="term" value="F:mRNA binding"/>
    <property type="evidence" value="ECO:0007669"/>
    <property type="project" value="TreeGrafter"/>
</dbReference>
<feature type="domain" description="RRM" evidence="3">
    <location>
        <begin position="202"/>
        <end position="280"/>
    </location>
</feature>